<dbReference type="PANTHER" id="PTHR33337">
    <property type="entry name" value="GFA DOMAIN-CONTAINING PROTEIN"/>
    <property type="match status" value="1"/>
</dbReference>
<dbReference type="GO" id="GO:0046872">
    <property type="term" value="F:metal ion binding"/>
    <property type="evidence" value="ECO:0007669"/>
    <property type="project" value="UniProtKB-KW"/>
</dbReference>
<dbReference type="AlphaFoldDB" id="A0A0A0D1A0"/>
<dbReference type="InterPro" id="IPR011057">
    <property type="entry name" value="Mss4-like_sf"/>
</dbReference>
<evidence type="ECO:0000256" key="4">
    <source>
        <dbReference type="ARBA" id="ARBA00023239"/>
    </source>
</evidence>
<dbReference type="Proteomes" id="UP000029995">
    <property type="component" value="Unassembled WGS sequence"/>
</dbReference>
<sequence>MAKTAKAAPAETSEGRCLCGRVRVEIGVPARWAWHDHSRNSRLAHGAAYATYVGCWRSRVRIVKGESALARFTEEETGRIRSFCRHCGTPVLYERPHAPQMVNIPRALFETRTGREPLYHIGIEQAREWTWRGEPLRPLKGFPGVVWTGPKRRKKRPLLDEAF</sequence>
<dbReference type="OrthoDB" id="8220639at2"/>
<comment type="similarity">
    <text evidence="1">Belongs to the Gfa family.</text>
</comment>
<dbReference type="Pfam" id="PF04828">
    <property type="entry name" value="GFA"/>
    <property type="match status" value="1"/>
</dbReference>
<organism evidence="6 7">
    <name type="scientific">Inquilinus limosus MP06</name>
    <dbReference type="NCBI Taxonomy" id="1398085"/>
    <lineage>
        <taxon>Bacteria</taxon>
        <taxon>Pseudomonadati</taxon>
        <taxon>Pseudomonadota</taxon>
        <taxon>Alphaproteobacteria</taxon>
        <taxon>Rhodospirillales</taxon>
        <taxon>Rhodospirillaceae</taxon>
        <taxon>Inquilinus</taxon>
    </lineage>
</organism>
<evidence type="ECO:0000256" key="3">
    <source>
        <dbReference type="ARBA" id="ARBA00022833"/>
    </source>
</evidence>
<evidence type="ECO:0000256" key="2">
    <source>
        <dbReference type="ARBA" id="ARBA00022723"/>
    </source>
</evidence>
<comment type="caution">
    <text evidence="6">The sequence shown here is derived from an EMBL/GenBank/DDBJ whole genome shotgun (WGS) entry which is preliminary data.</text>
</comment>
<dbReference type="RefSeq" id="WP_034843300.1">
    <property type="nucleotide sequence ID" value="NZ_JANX01000311.1"/>
</dbReference>
<keyword evidence="2" id="KW-0479">Metal-binding</keyword>
<dbReference type="PROSITE" id="PS51891">
    <property type="entry name" value="CENP_V_GFA"/>
    <property type="match status" value="1"/>
</dbReference>
<dbReference type="PANTHER" id="PTHR33337:SF40">
    <property type="entry name" value="CENP-V_GFA DOMAIN-CONTAINING PROTEIN-RELATED"/>
    <property type="match status" value="1"/>
</dbReference>
<feature type="domain" description="CENP-V/GFA" evidence="5">
    <location>
        <begin position="13"/>
        <end position="127"/>
    </location>
</feature>
<evidence type="ECO:0000256" key="1">
    <source>
        <dbReference type="ARBA" id="ARBA00005495"/>
    </source>
</evidence>
<keyword evidence="3" id="KW-0862">Zinc</keyword>
<evidence type="ECO:0000259" key="5">
    <source>
        <dbReference type="PROSITE" id="PS51891"/>
    </source>
</evidence>
<name>A0A0A0D1A0_9PROT</name>
<gene>
    <name evidence="6" type="ORF">P409_21180</name>
</gene>
<dbReference type="Gene3D" id="3.90.1590.10">
    <property type="entry name" value="glutathione-dependent formaldehyde- activating enzyme (gfa)"/>
    <property type="match status" value="1"/>
</dbReference>
<dbReference type="InterPro" id="IPR006913">
    <property type="entry name" value="CENP-V/GFA"/>
</dbReference>
<keyword evidence="4" id="KW-0456">Lyase</keyword>
<evidence type="ECO:0000313" key="7">
    <source>
        <dbReference type="Proteomes" id="UP000029995"/>
    </source>
</evidence>
<accession>A0A0A0D1A0</accession>
<evidence type="ECO:0000313" key="6">
    <source>
        <dbReference type="EMBL" id="KGM32481.1"/>
    </source>
</evidence>
<reference evidence="6 7" key="1">
    <citation type="submission" date="2014-01" db="EMBL/GenBank/DDBJ databases">
        <title>Genome sequence determination for a cystic fibrosis isolate, Inquilinus limosus.</title>
        <authorList>
            <person name="Pino M."/>
            <person name="Di Conza J."/>
            <person name="Gutkind G."/>
        </authorList>
    </citation>
    <scope>NUCLEOTIDE SEQUENCE [LARGE SCALE GENOMIC DNA]</scope>
    <source>
        <strain evidence="6 7">MP06</strain>
    </source>
</reference>
<dbReference type="EMBL" id="JANX01000311">
    <property type="protein sequence ID" value="KGM32481.1"/>
    <property type="molecule type" value="Genomic_DNA"/>
</dbReference>
<dbReference type="GO" id="GO:0016846">
    <property type="term" value="F:carbon-sulfur lyase activity"/>
    <property type="evidence" value="ECO:0007669"/>
    <property type="project" value="InterPro"/>
</dbReference>
<protein>
    <submittedName>
        <fullName evidence="6">Aldehyde-activating protein</fullName>
    </submittedName>
</protein>
<dbReference type="SUPFAM" id="SSF51316">
    <property type="entry name" value="Mss4-like"/>
    <property type="match status" value="1"/>
</dbReference>
<proteinExistence type="inferred from homology"/>